<dbReference type="Proteomes" id="UP000230551">
    <property type="component" value="Unassembled WGS sequence"/>
</dbReference>
<keyword evidence="2" id="KW-1133">Transmembrane helix</keyword>
<sequence length="527" mass="54487">MSDSPTPEAAVPDDADEAADVSTDDDTTVEDAAADPALDAAEDADPDADDSDPAGETDAEAGEDADAESDLEDPDADEPVVLDSAAPKKAKKNRGSLQATSTRRALALTALGALLIAGLVTVLPLAGDSSPLGGLAKNAVNPVASRATETFDNAKAGDCLTWDSTPDQSTVVDCAEDHLFEVAEAIDMKTFPGSEYAPGAPAPSPTRIQQIVSEQCQVGVRNYLGARYDPDGRFTVSMLWPGEEHWKSGERRMLCGLQLPGASGQQAFRGRIAETDQSKVWSPGTCLGIAPTTNQPTDTPVDCAEAHAEEITGVVNLAEKFPGGLPSDEDQDTFIKEQCADLTEAYLDPVAFRATTLTLFYKTIGLPSWTAGSRQVACRIGATLGNGGWATLVNTAKGPLLINGQPPVPPPDIPAERLNMPAVTVPTTPSYTPQYVPQYTPQYDDSSQSQSNSNSNSNSDSSSSSSDQSSDDSSSDTGDRPEQHGNTFNPGAPGPPAEPAAPAAPEPAAPAAPGPAPGGAPPGPVVP</sequence>
<gene>
    <name evidence="4" type="ORF">CQY22_006370</name>
</gene>
<keyword evidence="5" id="KW-1185">Reference proteome</keyword>
<dbReference type="InterPro" id="IPR026004">
    <property type="entry name" value="Septum_form"/>
</dbReference>
<dbReference type="EMBL" id="PDCN02000005">
    <property type="protein sequence ID" value="PIB76387.1"/>
    <property type="molecule type" value="Genomic_DNA"/>
</dbReference>
<accession>A0A2G5PDJ5</accession>
<feature type="transmembrane region" description="Helical" evidence="2">
    <location>
        <begin position="105"/>
        <end position="127"/>
    </location>
</feature>
<protein>
    <recommendedName>
        <fullName evidence="3">Septum formation-related domain-containing protein</fullName>
    </recommendedName>
</protein>
<feature type="domain" description="Septum formation-related" evidence="3">
    <location>
        <begin position="156"/>
        <end position="378"/>
    </location>
</feature>
<organism evidence="4 5">
    <name type="scientific">Mycolicibacterium brumae</name>
    <dbReference type="NCBI Taxonomy" id="85968"/>
    <lineage>
        <taxon>Bacteria</taxon>
        <taxon>Bacillati</taxon>
        <taxon>Actinomycetota</taxon>
        <taxon>Actinomycetes</taxon>
        <taxon>Mycobacteriales</taxon>
        <taxon>Mycobacteriaceae</taxon>
        <taxon>Mycolicibacterium</taxon>
    </lineage>
</organism>
<feature type="region of interest" description="Disordered" evidence="1">
    <location>
        <begin position="1"/>
        <end position="99"/>
    </location>
</feature>
<dbReference type="STRING" id="85968.GCA_900073015_01161"/>
<reference evidence="4 5" key="1">
    <citation type="journal article" date="2017" name="Infect. Genet. Evol.">
        <title>The new phylogeny of the genus Mycobacterium: The old and the news.</title>
        <authorList>
            <person name="Tortoli E."/>
            <person name="Fedrizzi T."/>
            <person name="Meehan C.J."/>
            <person name="Trovato A."/>
            <person name="Grottola A."/>
            <person name="Giacobazzi E."/>
            <person name="Serpini G.F."/>
            <person name="Tagliazucchi S."/>
            <person name="Fabio A."/>
            <person name="Bettua C."/>
            <person name="Bertorelli R."/>
            <person name="Frascaro F."/>
            <person name="De Sanctis V."/>
            <person name="Pecorari M."/>
            <person name="Jousson O."/>
            <person name="Segata N."/>
            <person name="Cirillo D.M."/>
        </authorList>
    </citation>
    <scope>NUCLEOTIDE SEQUENCE [LARGE SCALE GENOMIC DNA]</scope>
    <source>
        <strain evidence="4 5">CIP1034565</strain>
    </source>
</reference>
<feature type="region of interest" description="Disordered" evidence="1">
    <location>
        <begin position="424"/>
        <end position="527"/>
    </location>
</feature>
<dbReference type="OrthoDB" id="4266126at2"/>
<name>A0A2G5PDJ5_9MYCO</name>
<keyword evidence="2" id="KW-0812">Transmembrane</keyword>
<comment type="caution">
    <text evidence="4">The sequence shown here is derived from an EMBL/GenBank/DDBJ whole genome shotgun (WGS) entry which is preliminary data.</text>
</comment>
<evidence type="ECO:0000259" key="3">
    <source>
        <dbReference type="Pfam" id="PF13845"/>
    </source>
</evidence>
<evidence type="ECO:0000256" key="2">
    <source>
        <dbReference type="SAM" id="Phobius"/>
    </source>
</evidence>
<keyword evidence="2" id="KW-0472">Membrane</keyword>
<evidence type="ECO:0000256" key="1">
    <source>
        <dbReference type="SAM" id="MobiDB-lite"/>
    </source>
</evidence>
<feature type="compositionally biased region" description="Acidic residues" evidence="1">
    <location>
        <begin position="40"/>
        <end position="80"/>
    </location>
</feature>
<dbReference type="AlphaFoldDB" id="A0A2G5PDJ5"/>
<feature type="compositionally biased region" description="Acidic residues" evidence="1">
    <location>
        <begin position="11"/>
        <end position="33"/>
    </location>
</feature>
<feature type="compositionally biased region" description="Polar residues" evidence="1">
    <location>
        <begin position="425"/>
        <end position="443"/>
    </location>
</feature>
<proteinExistence type="predicted"/>
<feature type="compositionally biased region" description="Low complexity" evidence="1">
    <location>
        <begin position="444"/>
        <end position="468"/>
    </location>
</feature>
<evidence type="ECO:0000313" key="5">
    <source>
        <dbReference type="Proteomes" id="UP000230551"/>
    </source>
</evidence>
<dbReference type="Pfam" id="PF13845">
    <property type="entry name" value="Septum_form"/>
    <property type="match status" value="1"/>
</dbReference>
<feature type="compositionally biased region" description="Pro residues" evidence="1">
    <location>
        <begin position="492"/>
        <end position="527"/>
    </location>
</feature>
<evidence type="ECO:0000313" key="4">
    <source>
        <dbReference type="EMBL" id="PIB76387.1"/>
    </source>
</evidence>